<dbReference type="InterPro" id="IPR027231">
    <property type="entry name" value="Semaphorin"/>
</dbReference>
<dbReference type="GO" id="GO:0045499">
    <property type="term" value="F:chemorepellent activity"/>
    <property type="evidence" value="ECO:0007669"/>
    <property type="project" value="TreeGrafter"/>
</dbReference>
<feature type="domain" description="Sema" evidence="2">
    <location>
        <begin position="1"/>
        <end position="153"/>
    </location>
</feature>
<dbReference type="SUPFAM" id="SSF101912">
    <property type="entry name" value="Sema domain"/>
    <property type="match status" value="1"/>
</dbReference>
<evidence type="ECO:0000256" key="1">
    <source>
        <dbReference type="PROSITE-ProRule" id="PRU00352"/>
    </source>
</evidence>
<dbReference type="GO" id="GO:0005886">
    <property type="term" value="C:plasma membrane"/>
    <property type="evidence" value="ECO:0007669"/>
    <property type="project" value="TreeGrafter"/>
</dbReference>
<reference evidence="3" key="2">
    <citation type="submission" date="2025-08" db="UniProtKB">
        <authorList>
            <consortium name="Ensembl"/>
        </authorList>
    </citation>
    <scope>IDENTIFICATION</scope>
</reference>
<accession>H2YQI4</accession>
<proteinExistence type="predicted"/>
<dbReference type="Pfam" id="PF01403">
    <property type="entry name" value="Sema"/>
    <property type="match status" value="1"/>
</dbReference>
<dbReference type="InterPro" id="IPR001627">
    <property type="entry name" value="Semap_dom"/>
</dbReference>
<dbReference type="STRING" id="51511.ENSCSAVP00000007592"/>
<dbReference type="GO" id="GO:0071526">
    <property type="term" value="P:semaphorin-plexin signaling pathway"/>
    <property type="evidence" value="ECO:0007669"/>
    <property type="project" value="TreeGrafter"/>
</dbReference>
<dbReference type="InterPro" id="IPR015943">
    <property type="entry name" value="WD40/YVTN_repeat-like_dom_sf"/>
</dbReference>
<evidence type="ECO:0000313" key="3">
    <source>
        <dbReference type="Ensembl" id="ENSCSAVP00000007592.1"/>
    </source>
</evidence>
<dbReference type="HOGENOM" id="CLU_1717317_0_0_1"/>
<protein>
    <recommendedName>
        <fullName evidence="2">Sema domain-containing protein</fullName>
    </recommendedName>
</protein>
<dbReference type="GO" id="GO:0007411">
    <property type="term" value="P:axon guidance"/>
    <property type="evidence" value="ECO:0007669"/>
    <property type="project" value="TreeGrafter"/>
</dbReference>
<dbReference type="Proteomes" id="UP000007875">
    <property type="component" value="Unassembled WGS sequence"/>
</dbReference>
<comment type="caution">
    <text evidence="1">Lacks conserved residue(s) required for the propagation of feature annotation.</text>
</comment>
<evidence type="ECO:0000313" key="4">
    <source>
        <dbReference type="Proteomes" id="UP000007875"/>
    </source>
</evidence>
<dbReference type="PROSITE" id="PS51004">
    <property type="entry name" value="SEMA"/>
    <property type="match status" value="1"/>
</dbReference>
<dbReference type="GO" id="GO:0030335">
    <property type="term" value="P:positive regulation of cell migration"/>
    <property type="evidence" value="ECO:0007669"/>
    <property type="project" value="TreeGrafter"/>
</dbReference>
<dbReference type="PANTHER" id="PTHR11036">
    <property type="entry name" value="SEMAPHORIN"/>
    <property type="match status" value="1"/>
</dbReference>
<dbReference type="InParanoid" id="H2YQI4"/>
<evidence type="ECO:0000259" key="2">
    <source>
        <dbReference type="PROSITE" id="PS51004"/>
    </source>
</evidence>
<keyword evidence="4" id="KW-1185">Reference proteome</keyword>
<name>H2YQI4_CIOSA</name>
<dbReference type="InterPro" id="IPR036352">
    <property type="entry name" value="Semap_dom_sf"/>
</dbReference>
<dbReference type="AlphaFoldDB" id="H2YQI4"/>
<dbReference type="Gene3D" id="2.130.10.10">
    <property type="entry name" value="YVTN repeat-like/Quinoprotein amine dehydrogenase"/>
    <property type="match status" value="1"/>
</dbReference>
<dbReference type="GO" id="GO:0030215">
    <property type="term" value="F:semaphorin receptor binding"/>
    <property type="evidence" value="ECO:0007669"/>
    <property type="project" value="InterPro"/>
</dbReference>
<organism evidence="3 4">
    <name type="scientific">Ciona savignyi</name>
    <name type="common">Pacific transparent sea squirt</name>
    <dbReference type="NCBI Taxonomy" id="51511"/>
    <lineage>
        <taxon>Eukaryota</taxon>
        <taxon>Metazoa</taxon>
        <taxon>Chordata</taxon>
        <taxon>Tunicata</taxon>
        <taxon>Ascidiacea</taxon>
        <taxon>Phlebobranchia</taxon>
        <taxon>Cionidae</taxon>
        <taxon>Ciona</taxon>
    </lineage>
</organism>
<reference evidence="3" key="3">
    <citation type="submission" date="2025-09" db="UniProtKB">
        <authorList>
            <consortium name="Ensembl"/>
        </authorList>
    </citation>
    <scope>IDENTIFICATION</scope>
</reference>
<sequence>MSYGMVSRICRNDRGGGVRMSNNFMTFMSARLLCPYPGGPSDGRRSTYYNYLLATYKIGNTVYAVFTYPSSWGIPSTAICAFDLGTIDSHMEGTVFANNVTLYYDATSAAHTKTFTGSEALKPGQVRAVNERRRYLDLTRPFYNHLPSSGELC</sequence>
<reference evidence="4" key="1">
    <citation type="submission" date="2003-08" db="EMBL/GenBank/DDBJ databases">
        <authorList>
            <person name="Birren B."/>
            <person name="Nusbaum C."/>
            <person name="Abebe A."/>
            <person name="Abouelleil A."/>
            <person name="Adekoya E."/>
            <person name="Ait-zahra M."/>
            <person name="Allen N."/>
            <person name="Allen T."/>
            <person name="An P."/>
            <person name="Anderson M."/>
            <person name="Anderson S."/>
            <person name="Arachchi H."/>
            <person name="Armbruster J."/>
            <person name="Bachantsang P."/>
            <person name="Baldwin J."/>
            <person name="Barry A."/>
            <person name="Bayul T."/>
            <person name="Blitshsteyn B."/>
            <person name="Bloom T."/>
            <person name="Blye J."/>
            <person name="Boguslavskiy L."/>
            <person name="Borowsky M."/>
            <person name="Boukhgalter B."/>
            <person name="Brunache A."/>
            <person name="Butler J."/>
            <person name="Calixte N."/>
            <person name="Calvo S."/>
            <person name="Camarata J."/>
            <person name="Campo K."/>
            <person name="Chang J."/>
            <person name="Cheshatsang Y."/>
            <person name="Citroen M."/>
            <person name="Collymore A."/>
            <person name="Considine T."/>
            <person name="Cook A."/>
            <person name="Cooke P."/>
            <person name="Corum B."/>
            <person name="Cuomo C."/>
            <person name="David R."/>
            <person name="Dawoe T."/>
            <person name="Degray S."/>
            <person name="Dodge S."/>
            <person name="Dooley K."/>
            <person name="Dorje P."/>
            <person name="Dorjee K."/>
            <person name="Dorris L."/>
            <person name="Duffey N."/>
            <person name="Dupes A."/>
            <person name="Elkins T."/>
            <person name="Engels R."/>
            <person name="Erickson J."/>
            <person name="Farina A."/>
            <person name="Faro S."/>
            <person name="Ferreira P."/>
            <person name="Fischer H."/>
            <person name="Fitzgerald M."/>
            <person name="Foley K."/>
            <person name="Gage D."/>
            <person name="Galagan J."/>
            <person name="Gearin G."/>
            <person name="Gnerre S."/>
            <person name="Gnirke A."/>
            <person name="Goyette A."/>
            <person name="Graham J."/>
            <person name="Grandbois E."/>
            <person name="Gyaltsen K."/>
            <person name="Hafez N."/>
            <person name="Hagopian D."/>
            <person name="Hagos B."/>
            <person name="Hall J."/>
            <person name="Hatcher B."/>
            <person name="Heller A."/>
            <person name="Higgins H."/>
            <person name="Honan T."/>
            <person name="Horn A."/>
            <person name="Houde N."/>
            <person name="Hughes L."/>
            <person name="Hulme W."/>
            <person name="Husby E."/>
            <person name="Iliev I."/>
            <person name="Jaffe D."/>
            <person name="Jones C."/>
            <person name="Kamal M."/>
            <person name="Kamat A."/>
            <person name="Kamvysselis M."/>
            <person name="Karlsson E."/>
            <person name="Kells C."/>
            <person name="Kieu A."/>
            <person name="Kisner P."/>
            <person name="Kodira C."/>
            <person name="Kulbokas E."/>
            <person name="Labutti K."/>
            <person name="Lama D."/>
            <person name="Landers T."/>
            <person name="Leger J."/>
            <person name="Levine S."/>
            <person name="Lewis D."/>
            <person name="Lewis T."/>
            <person name="Lindblad-toh K."/>
            <person name="Liu X."/>
            <person name="Lokyitsang T."/>
            <person name="Lokyitsang Y."/>
            <person name="Lucien O."/>
            <person name="Lui A."/>
            <person name="Ma L.J."/>
            <person name="Mabbitt R."/>
            <person name="Macdonald J."/>
            <person name="Maclean C."/>
            <person name="Major J."/>
            <person name="Manning J."/>
            <person name="Marabella R."/>
            <person name="Maru K."/>
            <person name="Matthews C."/>
            <person name="Mauceli E."/>
            <person name="Mccarthy M."/>
            <person name="Mcdonough S."/>
            <person name="Mcghee T."/>
            <person name="Meldrim J."/>
            <person name="Meneus L."/>
            <person name="Mesirov J."/>
            <person name="Mihalev A."/>
            <person name="Mihova T."/>
            <person name="Mikkelsen T."/>
            <person name="Mlenga V."/>
            <person name="Moru K."/>
            <person name="Mozes J."/>
            <person name="Mulrain L."/>
            <person name="Munson G."/>
            <person name="Naylor J."/>
            <person name="Newes C."/>
            <person name="Nguyen C."/>
            <person name="Nguyen N."/>
            <person name="Nguyen T."/>
            <person name="Nicol R."/>
            <person name="Nielsen C."/>
            <person name="Nizzari M."/>
            <person name="Norbu C."/>
            <person name="Norbu N."/>
            <person name="O'donnell P."/>
            <person name="Okoawo O."/>
            <person name="O'leary S."/>
            <person name="Omotosho B."/>
            <person name="O'neill K."/>
            <person name="Osman S."/>
            <person name="Parker S."/>
            <person name="Perrin D."/>
            <person name="Phunkhang P."/>
            <person name="Piqani B."/>
            <person name="Purcell S."/>
            <person name="Rachupka T."/>
            <person name="Ramasamy U."/>
            <person name="Rameau R."/>
            <person name="Ray V."/>
            <person name="Raymond C."/>
            <person name="Retta R."/>
            <person name="Richardson S."/>
            <person name="Rise C."/>
            <person name="Rodriguez J."/>
            <person name="Rogers J."/>
            <person name="Rogov P."/>
            <person name="Rutman M."/>
            <person name="Schupbach R."/>
            <person name="Seaman C."/>
            <person name="Settipalli S."/>
            <person name="Sharpe T."/>
            <person name="Sheridan J."/>
            <person name="Sherpa N."/>
            <person name="Shi J."/>
            <person name="Smirnov S."/>
            <person name="Smith C."/>
            <person name="Sougnez C."/>
            <person name="Spencer B."/>
            <person name="Stalker J."/>
            <person name="Stange-thomann N."/>
            <person name="Stavropoulos S."/>
            <person name="Stetson K."/>
            <person name="Stone C."/>
            <person name="Stone S."/>
            <person name="Stubbs M."/>
            <person name="Talamas J."/>
            <person name="Tchuinga P."/>
            <person name="Tenzing P."/>
            <person name="Tesfaye S."/>
            <person name="Theodore J."/>
            <person name="Thoulutsang Y."/>
            <person name="Topham K."/>
            <person name="Towey S."/>
            <person name="Tsamla T."/>
            <person name="Tsomo N."/>
            <person name="Vallee D."/>
            <person name="Vassiliev H."/>
            <person name="Venkataraman V."/>
            <person name="Vinson J."/>
            <person name="Vo A."/>
            <person name="Wade C."/>
            <person name="Wang S."/>
            <person name="Wangchuk T."/>
            <person name="Wangdi T."/>
            <person name="Whittaker C."/>
            <person name="Wilkinson J."/>
            <person name="Wu Y."/>
            <person name="Wyman D."/>
            <person name="Yadav S."/>
            <person name="Yang S."/>
            <person name="Yang X."/>
            <person name="Yeager S."/>
            <person name="Yee E."/>
            <person name="Young G."/>
            <person name="Zainoun J."/>
            <person name="Zembeck L."/>
            <person name="Zimmer A."/>
            <person name="Zody M."/>
            <person name="Lander E."/>
        </authorList>
    </citation>
    <scope>NUCLEOTIDE SEQUENCE [LARGE SCALE GENOMIC DNA]</scope>
</reference>
<dbReference type="PANTHER" id="PTHR11036:SF127">
    <property type="entry name" value="SEMAPHORIN-1A"/>
    <property type="match status" value="1"/>
</dbReference>
<dbReference type="Ensembl" id="ENSCSAVT00000007691.1">
    <property type="protein sequence ID" value="ENSCSAVP00000007592.1"/>
    <property type="gene ID" value="ENSCSAVG00000004540.1"/>
</dbReference>